<evidence type="ECO:0000256" key="1">
    <source>
        <dbReference type="SAM" id="Phobius"/>
    </source>
</evidence>
<reference evidence="3" key="1">
    <citation type="submission" date="2017-08" db="EMBL/GenBank/DDBJ databases">
        <title>A dynamic microbial community with high functional redundancy inhabits the cold, oxic subseafloor aquifer.</title>
        <authorList>
            <person name="Tully B.J."/>
            <person name="Wheat C.G."/>
            <person name="Glazer B.T."/>
            <person name="Huber J.A."/>
        </authorList>
    </citation>
    <scope>NUCLEOTIDE SEQUENCE [LARGE SCALE GENOMIC DNA]</scope>
</reference>
<dbReference type="Proteomes" id="UP000218767">
    <property type="component" value="Unassembled WGS sequence"/>
</dbReference>
<dbReference type="EMBL" id="NVUL01000045">
    <property type="protein sequence ID" value="PCI77449.1"/>
    <property type="molecule type" value="Genomic_DNA"/>
</dbReference>
<name>A0A2A4X5N7_9GAMM</name>
<sequence>MNWEAIGAVGEILGAIAVVLSLAYLAIQIRQSNRLAVREARTSLSEINTAIHQSHLETPHIAELKLKLRDRHCELSDVENEQAESLAATLQLSWGVTGSAHDSGLLPDHVMEIYLNAVTYWFRTYPGLAPFSKRILESSGIRPGQWPIYTRAWEEIDKLETNDDSSGT</sequence>
<evidence type="ECO:0008006" key="4">
    <source>
        <dbReference type="Google" id="ProtNLM"/>
    </source>
</evidence>
<feature type="transmembrane region" description="Helical" evidence="1">
    <location>
        <begin position="6"/>
        <end position="27"/>
    </location>
</feature>
<accession>A0A2A4X5N7</accession>
<keyword evidence="1" id="KW-0812">Transmembrane</keyword>
<evidence type="ECO:0000313" key="3">
    <source>
        <dbReference type="Proteomes" id="UP000218767"/>
    </source>
</evidence>
<dbReference type="AlphaFoldDB" id="A0A2A4X5N7"/>
<keyword evidence="1" id="KW-1133">Transmembrane helix</keyword>
<protein>
    <recommendedName>
        <fullName evidence="4">DUF4760 domain-containing protein</fullName>
    </recommendedName>
</protein>
<comment type="caution">
    <text evidence="2">The sequence shown here is derived from an EMBL/GenBank/DDBJ whole genome shotgun (WGS) entry which is preliminary data.</text>
</comment>
<organism evidence="2 3">
    <name type="scientific">SAR86 cluster bacterium</name>
    <dbReference type="NCBI Taxonomy" id="2030880"/>
    <lineage>
        <taxon>Bacteria</taxon>
        <taxon>Pseudomonadati</taxon>
        <taxon>Pseudomonadota</taxon>
        <taxon>Gammaproteobacteria</taxon>
        <taxon>SAR86 cluster</taxon>
    </lineage>
</organism>
<evidence type="ECO:0000313" key="2">
    <source>
        <dbReference type="EMBL" id="PCI77449.1"/>
    </source>
</evidence>
<proteinExistence type="predicted"/>
<keyword evidence="1" id="KW-0472">Membrane</keyword>
<gene>
    <name evidence="2" type="ORF">COB20_08040</name>
</gene>